<accession>A0ABS2GSV3</accession>
<dbReference type="InterPro" id="IPR038076">
    <property type="entry name" value="MgtE_N_sf"/>
</dbReference>
<dbReference type="Pfam" id="PF03448">
    <property type="entry name" value="MgtE_N"/>
    <property type="match status" value="1"/>
</dbReference>
<dbReference type="Pfam" id="PF01769">
    <property type="entry name" value="MgtE"/>
    <property type="match status" value="1"/>
</dbReference>
<comment type="function">
    <text evidence="9">Acts as a magnesium transporter.</text>
</comment>
<keyword evidence="8" id="KW-0129">CBS domain</keyword>
<evidence type="ECO:0000313" key="12">
    <source>
        <dbReference type="Proteomes" id="UP000777002"/>
    </source>
</evidence>
<name>A0ABS2GSV3_9BURK</name>
<feature type="transmembrane region" description="Helical" evidence="9">
    <location>
        <begin position="406"/>
        <end position="428"/>
    </location>
</feature>
<evidence type="ECO:0000256" key="2">
    <source>
        <dbReference type="ARBA" id="ARBA00009749"/>
    </source>
</evidence>
<evidence type="ECO:0000256" key="5">
    <source>
        <dbReference type="ARBA" id="ARBA00022842"/>
    </source>
</evidence>
<comment type="similarity">
    <text evidence="2 9">Belongs to the SLC41A transporter family.</text>
</comment>
<comment type="caution">
    <text evidence="11">The sequence shown here is derived from an EMBL/GenBank/DDBJ whole genome shotgun (WGS) entry which is preliminary data.</text>
</comment>
<evidence type="ECO:0000256" key="1">
    <source>
        <dbReference type="ARBA" id="ARBA00004141"/>
    </source>
</evidence>
<comment type="subcellular location">
    <subcellularLocation>
        <location evidence="9">Cell membrane</location>
        <topology evidence="9">Multi-pass membrane protein</topology>
    </subcellularLocation>
    <subcellularLocation>
        <location evidence="1">Membrane</location>
        <topology evidence="1">Multi-pass membrane protein</topology>
    </subcellularLocation>
</comment>
<reference evidence="11 12" key="1">
    <citation type="journal article" date="2021" name="Sci. Rep.">
        <title>The distribution of antibiotic resistance genes in chicken gut microbiota commensals.</title>
        <authorList>
            <person name="Juricova H."/>
            <person name="Matiasovicova J."/>
            <person name="Kubasova T."/>
            <person name="Cejkova D."/>
            <person name="Rychlik I."/>
        </authorList>
    </citation>
    <scope>NUCLEOTIDE SEQUENCE [LARGE SCALE GENOMIC DNA]</scope>
    <source>
        <strain evidence="11 12">An562</strain>
    </source>
</reference>
<dbReference type="SUPFAM" id="SSF161093">
    <property type="entry name" value="MgtE membrane domain-like"/>
    <property type="match status" value="1"/>
</dbReference>
<dbReference type="SUPFAM" id="SSF54631">
    <property type="entry name" value="CBS-domain pair"/>
    <property type="match status" value="1"/>
</dbReference>
<proteinExistence type="inferred from homology"/>
<keyword evidence="9" id="KW-1003">Cell membrane</keyword>
<dbReference type="SMART" id="SM00116">
    <property type="entry name" value="CBS"/>
    <property type="match status" value="1"/>
</dbReference>
<dbReference type="InterPro" id="IPR036739">
    <property type="entry name" value="SLC41_membr_dom_sf"/>
</dbReference>
<dbReference type="EMBL" id="JACJKX010000005">
    <property type="protein sequence ID" value="MBM6928454.1"/>
    <property type="molecule type" value="Genomic_DNA"/>
</dbReference>
<dbReference type="InterPro" id="IPR006667">
    <property type="entry name" value="SLC41_membr_dom"/>
</dbReference>
<protein>
    <recommendedName>
        <fullName evidence="9">Magnesium transporter MgtE</fullName>
    </recommendedName>
</protein>
<evidence type="ECO:0000256" key="9">
    <source>
        <dbReference type="RuleBase" id="RU362011"/>
    </source>
</evidence>
<dbReference type="SUPFAM" id="SSF158791">
    <property type="entry name" value="MgtE N-terminal domain-like"/>
    <property type="match status" value="1"/>
</dbReference>
<keyword evidence="6 9" id="KW-1133">Transmembrane helix</keyword>
<dbReference type="InterPro" id="IPR046342">
    <property type="entry name" value="CBS_dom_sf"/>
</dbReference>
<feature type="domain" description="CBS" evidence="10">
    <location>
        <begin position="250"/>
        <end position="306"/>
    </location>
</feature>
<dbReference type="Gene3D" id="1.10.357.20">
    <property type="entry name" value="SLC41 divalent cation transporters, integral membrane domain"/>
    <property type="match status" value="1"/>
</dbReference>
<keyword evidence="7 9" id="KW-0472">Membrane</keyword>
<dbReference type="NCBIfam" id="TIGR00400">
    <property type="entry name" value="mgtE"/>
    <property type="match status" value="1"/>
</dbReference>
<evidence type="ECO:0000256" key="3">
    <source>
        <dbReference type="ARBA" id="ARBA00022448"/>
    </source>
</evidence>
<feature type="transmembrane region" description="Helical" evidence="9">
    <location>
        <begin position="440"/>
        <end position="463"/>
    </location>
</feature>
<comment type="subunit">
    <text evidence="9">Homodimer.</text>
</comment>
<dbReference type="SMART" id="SM00924">
    <property type="entry name" value="MgtE_N"/>
    <property type="match status" value="1"/>
</dbReference>
<keyword evidence="4 9" id="KW-0812">Transmembrane</keyword>
<evidence type="ECO:0000256" key="7">
    <source>
        <dbReference type="ARBA" id="ARBA00023136"/>
    </source>
</evidence>
<dbReference type="PANTHER" id="PTHR43773:SF1">
    <property type="entry name" value="MAGNESIUM TRANSPORTER MGTE"/>
    <property type="match status" value="1"/>
</dbReference>
<keyword evidence="9" id="KW-0479">Metal-binding</keyword>
<dbReference type="PANTHER" id="PTHR43773">
    <property type="entry name" value="MAGNESIUM TRANSPORTER MGTE"/>
    <property type="match status" value="1"/>
</dbReference>
<dbReference type="CDD" id="cd04606">
    <property type="entry name" value="CBS_pair_Mg_transporter"/>
    <property type="match status" value="1"/>
</dbReference>
<dbReference type="InterPro" id="IPR000644">
    <property type="entry name" value="CBS_dom"/>
</dbReference>
<evidence type="ECO:0000256" key="4">
    <source>
        <dbReference type="ARBA" id="ARBA00022692"/>
    </source>
</evidence>
<organism evidence="11 12">
    <name type="scientific">Parasutterella secunda</name>
    <dbReference type="NCBI Taxonomy" id="626947"/>
    <lineage>
        <taxon>Bacteria</taxon>
        <taxon>Pseudomonadati</taxon>
        <taxon>Pseudomonadota</taxon>
        <taxon>Betaproteobacteria</taxon>
        <taxon>Burkholderiales</taxon>
        <taxon>Sutterellaceae</taxon>
        <taxon>Parasutterella</taxon>
    </lineage>
</organism>
<dbReference type="Pfam" id="PF00571">
    <property type="entry name" value="CBS"/>
    <property type="match status" value="1"/>
</dbReference>
<gene>
    <name evidence="11" type="primary">mgtE</name>
    <name evidence="11" type="ORF">H5985_04125</name>
</gene>
<feature type="transmembrane region" description="Helical" evidence="9">
    <location>
        <begin position="475"/>
        <end position="497"/>
    </location>
</feature>
<comment type="caution">
    <text evidence="9">Lacks conserved residue(s) required for the propagation of feature annotation.</text>
</comment>
<dbReference type="PROSITE" id="PS51371">
    <property type="entry name" value="CBS"/>
    <property type="match status" value="1"/>
</dbReference>
<dbReference type="InterPro" id="IPR006669">
    <property type="entry name" value="MgtE_transporter"/>
</dbReference>
<keyword evidence="12" id="KW-1185">Reference proteome</keyword>
<evidence type="ECO:0000256" key="8">
    <source>
        <dbReference type="PROSITE-ProRule" id="PRU00703"/>
    </source>
</evidence>
<dbReference type="InterPro" id="IPR006668">
    <property type="entry name" value="Mg_transptr_MgtE_intracell_dom"/>
</dbReference>
<dbReference type="Gene3D" id="1.25.60.10">
    <property type="entry name" value="MgtE N-terminal domain-like"/>
    <property type="match status" value="1"/>
</dbReference>
<evidence type="ECO:0000259" key="10">
    <source>
        <dbReference type="PROSITE" id="PS51371"/>
    </source>
</evidence>
<keyword evidence="3 9" id="KW-0813">Transport</keyword>
<dbReference type="Gene3D" id="3.10.580.10">
    <property type="entry name" value="CBS-domain"/>
    <property type="match status" value="1"/>
</dbReference>
<evidence type="ECO:0000313" key="11">
    <source>
        <dbReference type="EMBL" id="MBM6928454.1"/>
    </source>
</evidence>
<sequence>MENKTVGSAAVAAQPSASAREPELASRALARIQKCIEKAEDQRHRISASGALTNEQEAEIRDSFNIQIKAEIAKILAPLHPADIAYILEALPTDDRLLVWDLVRNNQDGDVLVEVNDGVRETLIDAMDREELVDAMETLDTDEIADLVEDLPPDVVAEVQEGLTTKERAQLRAAMSYPEETVGARMDFEFVSVREEWSLETVFRYLRGFEELPELTDMVFVVDRNQKLKGALPVSKIVISDPERSVRELMKSDVLTLNPLDEATDAAQAFERYDLVSAPVVDETGRLVGRLTVDEVMDVIRESSDEDAYAAVGLSDEQDLFGSVWEAAKSRWIWLGVNLCTAFVASRVISCFEGTISRVVALAALLPIAANIAGNTGNQTLTLLVRSIAMGQVTDSNTIDLFKKELCVAIINGLMWGAVAGLGAWLLYYDSAFGMKLGLVMFLAMMLNIIVGALVGLIVPLTLKKLDKDPAMGSSVLLTFITDSGGFLIFLGLAGLFF</sequence>
<dbReference type="Proteomes" id="UP000777002">
    <property type="component" value="Unassembled WGS sequence"/>
</dbReference>
<keyword evidence="5 9" id="KW-0460">Magnesium</keyword>
<evidence type="ECO:0000256" key="6">
    <source>
        <dbReference type="ARBA" id="ARBA00022989"/>
    </source>
</evidence>